<dbReference type="FunCoup" id="A0A6J2XU73">
    <property type="interactions" value="374"/>
</dbReference>
<dbReference type="AlphaFoldDB" id="A0A6J2XU73"/>
<dbReference type="GO" id="GO:0000978">
    <property type="term" value="F:RNA polymerase II cis-regulatory region sequence-specific DNA binding"/>
    <property type="evidence" value="ECO:0007669"/>
    <property type="project" value="TreeGrafter"/>
</dbReference>
<feature type="domain" description="C2H2-type" evidence="8">
    <location>
        <begin position="479"/>
        <end position="507"/>
    </location>
</feature>
<evidence type="ECO:0000313" key="9">
    <source>
        <dbReference type="Proteomes" id="UP000504635"/>
    </source>
</evidence>
<feature type="domain" description="C2H2-type" evidence="8">
    <location>
        <begin position="412"/>
        <end position="440"/>
    </location>
</feature>
<keyword evidence="6" id="KW-0539">Nucleus</keyword>
<comment type="subcellular location">
    <subcellularLocation>
        <location evidence="1">Nucleus</location>
    </subcellularLocation>
</comment>
<feature type="domain" description="C2H2-type" evidence="8">
    <location>
        <begin position="346"/>
        <end position="373"/>
    </location>
</feature>
<reference evidence="10" key="1">
    <citation type="submission" date="2025-08" db="UniProtKB">
        <authorList>
            <consortium name="RefSeq"/>
        </authorList>
    </citation>
    <scope>IDENTIFICATION</scope>
    <source>
        <tissue evidence="10">Gonads</tissue>
    </source>
</reference>
<proteinExistence type="predicted"/>
<feature type="domain" description="C2H2-type" evidence="8">
    <location>
        <begin position="243"/>
        <end position="271"/>
    </location>
</feature>
<evidence type="ECO:0000313" key="10">
    <source>
        <dbReference type="RefSeq" id="XP_030754104.1"/>
    </source>
</evidence>
<evidence type="ECO:0000256" key="5">
    <source>
        <dbReference type="ARBA" id="ARBA00022833"/>
    </source>
</evidence>
<keyword evidence="5" id="KW-0862">Zinc</keyword>
<evidence type="ECO:0000256" key="4">
    <source>
        <dbReference type="ARBA" id="ARBA00022771"/>
    </source>
</evidence>
<dbReference type="InterPro" id="IPR036236">
    <property type="entry name" value="Znf_C2H2_sf"/>
</dbReference>
<dbReference type="OrthoDB" id="3561125at2759"/>
<feature type="domain" description="C2H2-type" evidence="8">
    <location>
        <begin position="279"/>
        <end position="306"/>
    </location>
</feature>
<dbReference type="PROSITE" id="PS00028">
    <property type="entry name" value="ZINC_FINGER_C2H2_1"/>
    <property type="match status" value="5"/>
</dbReference>
<evidence type="ECO:0000259" key="8">
    <source>
        <dbReference type="PROSITE" id="PS50157"/>
    </source>
</evidence>
<dbReference type="GO" id="GO:0001228">
    <property type="term" value="F:DNA-binding transcription activator activity, RNA polymerase II-specific"/>
    <property type="evidence" value="ECO:0007669"/>
    <property type="project" value="TreeGrafter"/>
</dbReference>
<dbReference type="Proteomes" id="UP000504635">
    <property type="component" value="Unplaced"/>
</dbReference>
<keyword evidence="3" id="KW-0677">Repeat</keyword>
<feature type="domain" description="C2H2-type" evidence="8">
    <location>
        <begin position="310"/>
        <end position="338"/>
    </location>
</feature>
<evidence type="ECO:0000256" key="3">
    <source>
        <dbReference type="ARBA" id="ARBA00022737"/>
    </source>
</evidence>
<evidence type="ECO:0000256" key="2">
    <source>
        <dbReference type="ARBA" id="ARBA00022723"/>
    </source>
</evidence>
<dbReference type="KEGG" id="soy:115880919"/>
<accession>A0A6J2XU73</accession>
<keyword evidence="4 7" id="KW-0863">Zinc-finger</keyword>
<protein>
    <submittedName>
        <fullName evidence="10">Transcriptional repressor CTCF-like isoform X1</fullName>
    </submittedName>
</protein>
<name>A0A6J2XU73_SITOR</name>
<dbReference type="SMART" id="SM00355">
    <property type="entry name" value="ZnF_C2H2"/>
    <property type="match status" value="9"/>
</dbReference>
<evidence type="ECO:0000256" key="1">
    <source>
        <dbReference type="ARBA" id="ARBA00004123"/>
    </source>
</evidence>
<dbReference type="SUPFAM" id="SSF57667">
    <property type="entry name" value="beta-beta-alpha zinc fingers"/>
    <property type="match status" value="4"/>
</dbReference>
<feature type="domain" description="C2H2-type" evidence="8">
    <location>
        <begin position="448"/>
        <end position="475"/>
    </location>
</feature>
<sequence length="644" mass="74709">MDNKDEVIDLNPTDTAFLALGVIQPYHIVMLKSHRENESISLEHVKQENMNGSSDNKYELPTDTAFNNESISVEHVKQENISEENINGSSDNKFELPTDTAFNNESISVEHVKQENISEENINGSSDNKFELPTDTAFNNESISVEHVKQENISEENIKSSDNKFELPTDTAFNNESISVEHVKQENISEENINGSSDNKIELSQKAEKKVWRCDMCGYQSLKRSNLYQHKKIHLAPEKRKIFACIDCDKKYTTKQMLQCHLEDYHTDPRSKDGRKNIHKCSICGYQTRNISYFKTHKQIHLAPEERTLFACIHCDKKYKTKPALKLHITANHIDSRSKDEQKNIHKCSICSYQTRNITCLKQHKRVHLALEERKLFDCVMCDKKYTTKQMLQRHFNHNHIDSGKPTKPKLFACIRCDKKYALKQSLQRHLKYNHIDSRSKDGQKNIHKCSICGYQTQNISYFNQHKKVHLAREERQWFPCAQCHKKYTSNQSLQDHIEGSHIDSRNADCISPTDEVMLDSIKIEIDDDALPMDDLKNAECLSATSEIKSEHFFKIDPDDVAPVLNNDMHVDLNAECLSATNEVKSEHFFKTEPDDVTPFLNNDMHDDFKNTEYLCVNKEMKLDDFIKMEPDDDVAFLDEESRF</sequence>
<feature type="domain" description="C2H2-type" evidence="8">
    <location>
        <begin position="377"/>
        <end position="405"/>
    </location>
</feature>
<dbReference type="GeneID" id="115880919"/>
<dbReference type="PANTHER" id="PTHR24376">
    <property type="entry name" value="ZINC FINGER PROTEIN"/>
    <property type="match status" value="1"/>
</dbReference>
<dbReference type="Pfam" id="PF00096">
    <property type="entry name" value="zf-C2H2"/>
    <property type="match status" value="1"/>
</dbReference>
<gene>
    <name evidence="10" type="primary">LOC115880919</name>
</gene>
<dbReference type="InParanoid" id="A0A6J2XU73"/>
<dbReference type="RefSeq" id="XP_030754104.1">
    <property type="nucleotide sequence ID" value="XM_030898244.1"/>
</dbReference>
<dbReference type="InterPro" id="IPR013087">
    <property type="entry name" value="Znf_C2H2_type"/>
</dbReference>
<dbReference type="GO" id="GO:0005634">
    <property type="term" value="C:nucleus"/>
    <property type="evidence" value="ECO:0007669"/>
    <property type="project" value="UniProtKB-SubCell"/>
</dbReference>
<dbReference type="Gene3D" id="3.30.160.60">
    <property type="entry name" value="Classic Zinc Finger"/>
    <property type="match status" value="4"/>
</dbReference>
<dbReference type="PANTHER" id="PTHR24376:SF235">
    <property type="entry name" value="C2H2-TYPE DOMAIN-CONTAINING PROTEIN"/>
    <property type="match status" value="1"/>
</dbReference>
<evidence type="ECO:0000256" key="7">
    <source>
        <dbReference type="PROSITE-ProRule" id="PRU00042"/>
    </source>
</evidence>
<keyword evidence="2" id="KW-0479">Metal-binding</keyword>
<evidence type="ECO:0000256" key="6">
    <source>
        <dbReference type="ARBA" id="ARBA00023242"/>
    </source>
</evidence>
<keyword evidence="9" id="KW-1185">Reference proteome</keyword>
<dbReference type="GO" id="GO:0008270">
    <property type="term" value="F:zinc ion binding"/>
    <property type="evidence" value="ECO:0007669"/>
    <property type="project" value="UniProtKB-KW"/>
</dbReference>
<organism evidence="9 10">
    <name type="scientific">Sitophilus oryzae</name>
    <name type="common">Rice weevil</name>
    <name type="synonym">Curculio oryzae</name>
    <dbReference type="NCBI Taxonomy" id="7048"/>
    <lineage>
        <taxon>Eukaryota</taxon>
        <taxon>Metazoa</taxon>
        <taxon>Ecdysozoa</taxon>
        <taxon>Arthropoda</taxon>
        <taxon>Hexapoda</taxon>
        <taxon>Insecta</taxon>
        <taxon>Pterygota</taxon>
        <taxon>Neoptera</taxon>
        <taxon>Endopterygota</taxon>
        <taxon>Coleoptera</taxon>
        <taxon>Polyphaga</taxon>
        <taxon>Cucujiformia</taxon>
        <taxon>Curculionidae</taxon>
        <taxon>Dryophthorinae</taxon>
        <taxon>Sitophilus</taxon>
    </lineage>
</organism>
<feature type="domain" description="C2H2-type" evidence="8">
    <location>
        <begin position="212"/>
        <end position="239"/>
    </location>
</feature>
<dbReference type="PROSITE" id="PS50157">
    <property type="entry name" value="ZINC_FINGER_C2H2_2"/>
    <property type="match status" value="9"/>
</dbReference>